<protein>
    <submittedName>
        <fullName evidence="3">Ubiquitin-conjugating enzyme/RWD-like protein</fullName>
    </submittedName>
</protein>
<evidence type="ECO:0000313" key="3">
    <source>
        <dbReference type="EMBL" id="KAG5462776.1"/>
    </source>
</evidence>
<dbReference type="PROSITE" id="PS50127">
    <property type="entry name" value="UBC_2"/>
    <property type="match status" value="1"/>
</dbReference>
<evidence type="ECO:0000259" key="2">
    <source>
        <dbReference type="PROSITE" id="PS50127"/>
    </source>
</evidence>
<dbReference type="SUPFAM" id="SSF54495">
    <property type="entry name" value="UBC-like"/>
    <property type="match status" value="1"/>
</dbReference>
<name>A0A8H8A0J4_9FUNG</name>
<accession>A0A8H8A0J4</accession>
<evidence type="ECO:0000313" key="4">
    <source>
        <dbReference type="Proteomes" id="UP000673691"/>
    </source>
</evidence>
<feature type="compositionally biased region" description="Low complexity" evidence="1">
    <location>
        <begin position="8"/>
        <end position="19"/>
    </location>
</feature>
<dbReference type="OrthoDB" id="7851174at2759"/>
<reference evidence="3 4" key="1">
    <citation type="journal article" name="Sci. Rep.">
        <title>Genome-scale phylogenetic analyses confirm Olpidium as the closest living zoosporic fungus to the non-flagellated, terrestrial fungi.</title>
        <authorList>
            <person name="Chang Y."/>
            <person name="Rochon D."/>
            <person name="Sekimoto S."/>
            <person name="Wang Y."/>
            <person name="Chovatia M."/>
            <person name="Sandor L."/>
            <person name="Salamov A."/>
            <person name="Grigoriev I.V."/>
            <person name="Stajich J.E."/>
            <person name="Spatafora J.W."/>
        </authorList>
    </citation>
    <scope>NUCLEOTIDE SEQUENCE [LARGE SCALE GENOMIC DNA]</scope>
    <source>
        <strain evidence="3">S191</strain>
    </source>
</reference>
<dbReference type="Proteomes" id="UP000673691">
    <property type="component" value="Unassembled WGS sequence"/>
</dbReference>
<dbReference type="Gene3D" id="3.10.110.10">
    <property type="entry name" value="Ubiquitin Conjugating Enzyme"/>
    <property type="match status" value="1"/>
</dbReference>
<comment type="caution">
    <text evidence="3">The sequence shown here is derived from an EMBL/GenBank/DDBJ whole genome shotgun (WGS) entry which is preliminary data.</text>
</comment>
<dbReference type="PANTHER" id="PTHR24068">
    <property type="entry name" value="UBIQUITIN-CONJUGATING ENZYME E2"/>
    <property type="match status" value="1"/>
</dbReference>
<dbReference type="InterPro" id="IPR000608">
    <property type="entry name" value="UBC"/>
</dbReference>
<feature type="domain" description="UBC core" evidence="2">
    <location>
        <begin position="118"/>
        <end position="201"/>
    </location>
</feature>
<dbReference type="Pfam" id="PF00179">
    <property type="entry name" value="UQ_con"/>
    <property type="match status" value="1"/>
</dbReference>
<dbReference type="AlphaFoldDB" id="A0A8H8A0J4"/>
<sequence>MTTAAEQDSPADASSSTAPAGGGGRLLAAVDGPALPATLQLEVVPAAAVDGASAATGAPSKRPACDHGGQEVRGANAAVLGFFLYKFPSPPFPLPFWASKELPVSRECRSDPLSPSGGCCNRIQKELNEVLSQSDGSCSAGPKGDNLFEWAATLLGPEGSLYQNGVFFLDVTFPREYPFKPPKVFIGHVWSPAGKSSAVRV</sequence>
<keyword evidence="4" id="KW-1185">Reference proteome</keyword>
<proteinExistence type="predicted"/>
<dbReference type="EMBL" id="JAEFCI010001629">
    <property type="protein sequence ID" value="KAG5462776.1"/>
    <property type="molecule type" value="Genomic_DNA"/>
</dbReference>
<dbReference type="InterPro" id="IPR016135">
    <property type="entry name" value="UBQ-conjugating_enzyme/RWD"/>
</dbReference>
<organism evidence="3 4">
    <name type="scientific">Olpidium bornovanus</name>
    <dbReference type="NCBI Taxonomy" id="278681"/>
    <lineage>
        <taxon>Eukaryota</taxon>
        <taxon>Fungi</taxon>
        <taxon>Fungi incertae sedis</taxon>
        <taxon>Olpidiomycota</taxon>
        <taxon>Olpidiomycotina</taxon>
        <taxon>Olpidiomycetes</taxon>
        <taxon>Olpidiales</taxon>
        <taxon>Olpidiaceae</taxon>
        <taxon>Olpidium</taxon>
    </lineage>
</organism>
<gene>
    <name evidence="3" type="ORF">BJ554DRAFT_3591</name>
</gene>
<feature type="region of interest" description="Disordered" evidence="1">
    <location>
        <begin position="1"/>
        <end position="25"/>
    </location>
</feature>
<evidence type="ECO:0000256" key="1">
    <source>
        <dbReference type="SAM" id="MobiDB-lite"/>
    </source>
</evidence>